<dbReference type="InterPro" id="IPR050248">
    <property type="entry name" value="Polysacc_deacetylase_ArnD"/>
</dbReference>
<accession>A0A4Q9DD76</accession>
<dbReference type="GO" id="GO:0016810">
    <property type="term" value="F:hydrolase activity, acting on carbon-nitrogen (but not peptide) bonds"/>
    <property type="evidence" value="ECO:0007669"/>
    <property type="project" value="InterPro"/>
</dbReference>
<evidence type="ECO:0000256" key="1">
    <source>
        <dbReference type="ARBA" id="ARBA00022723"/>
    </source>
</evidence>
<protein>
    <submittedName>
        <fullName evidence="5">Polysaccharide deacetylase family protein</fullName>
    </submittedName>
</protein>
<evidence type="ECO:0000256" key="2">
    <source>
        <dbReference type="ARBA" id="ARBA00022801"/>
    </source>
</evidence>
<proteinExistence type="predicted"/>
<dbReference type="PANTHER" id="PTHR10587">
    <property type="entry name" value="GLYCOSYL TRANSFERASE-RELATED"/>
    <property type="match status" value="1"/>
</dbReference>
<dbReference type="GO" id="GO:0046872">
    <property type="term" value="F:metal ion binding"/>
    <property type="evidence" value="ECO:0007669"/>
    <property type="project" value="UniProtKB-KW"/>
</dbReference>
<dbReference type="PROSITE" id="PS51257">
    <property type="entry name" value="PROKAR_LIPOPROTEIN"/>
    <property type="match status" value="1"/>
</dbReference>
<dbReference type="RefSeq" id="WP_131019026.1">
    <property type="nucleotide sequence ID" value="NZ_SIRE01000052.1"/>
</dbReference>
<comment type="caution">
    <text evidence="5">The sequence shown here is derived from an EMBL/GenBank/DDBJ whole genome shotgun (WGS) entry which is preliminary data.</text>
</comment>
<evidence type="ECO:0000313" key="5">
    <source>
        <dbReference type="EMBL" id="TBL67904.1"/>
    </source>
</evidence>
<keyword evidence="2" id="KW-0378">Hydrolase</keyword>
<dbReference type="Proteomes" id="UP000293142">
    <property type="component" value="Unassembled WGS sequence"/>
</dbReference>
<dbReference type="OrthoDB" id="2649545at2"/>
<dbReference type="InterPro" id="IPR002509">
    <property type="entry name" value="NODB_dom"/>
</dbReference>
<dbReference type="EMBL" id="SIRE01000052">
    <property type="protein sequence ID" value="TBL67904.1"/>
    <property type="molecule type" value="Genomic_DNA"/>
</dbReference>
<dbReference type="CDD" id="cd10917">
    <property type="entry name" value="CE4_NodB_like_6s_7s"/>
    <property type="match status" value="1"/>
</dbReference>
<organism evidence="5 6">
    <name type="scientific">Paenibacillus thalictri</name>
    <dbReference type="NCBI Taxonomy" id="2527873"/>
    <lineage>
        <taxon>Bacteria</taxon>
        <taxon>Bacillati</taxon>
        <taxon>Bacillota</taxon>
        <taxon>Bacilli</taxon>
        <taxon>Bacillales</taxon>
        <taxon>Paenibacillaceae</taxon>
        <taxon>Paenibacillus</taxon>
    </lineage>
</organism>
<dbReference type="AlphaFoldDB" id="A0A4Q9DD76"/>
<keyword evidence="1" id="KW-0479">Metal-binding</keyword>
<name>A0A4Q9DD76_9BACL</name>
<gene>
    <name evidence="5" type="ORF">EYB31_39130</name>
</gene>
<feature type="compositionally biased region" description="Pro residues" evidence="3">
    <location>
        <begin position="76"/>
        <end position="87"/>
    </location>
</feature>
<reference evidence="5 6" key="1">
    <citation type="submission" date="2019-02" db="EMBL/GenBank/DDBJ databases">
        <title>Paenibacillus sp. nov., isolated from surface-sterilized tissue of Thalictrum simplex L.</title>
        <authorList>
            <person name="Tuo L."/>
        </authorList>
    </citation>
    <scope>NUCLEOTIDE SEQUENCE [LARGE SCALE GENOMIC DNA]</scope>
    <source>
        <strain evidence="5 6">N2SHLJ1</strain>
    </source>
</reference>
<evidence type="ECO:0000313" key="6">
    <source>
        <dbReference type="Proteomes" id="UP000293142"/>
    </source>
</evidence>
<sequence length="336" mass="37308">MFKYVLLVCLLQALIVSGCGSSVHHEEQLMPLAKQDTAQRLPLAAETLQYAAPAGPDLYELQRIIAIQQYEASKQPAPPPPAPPAPVQPEIAADSHAGKKKRSKQTASTAAVRKSENRLTIAQLIKKYPDSFLLKAPHSRQKAALTFDDAPDDKYTPQVLDILKKYNVKATFFVVGSRAEKHPGMVKRMVQEGHIVGNHSYNHALFPKLDDDTFKHQINKTDDIINKLTGYNPKFFRPPYGEISESQLNWAASRNILVVNWNVDSQDWRQVNEQRVIHNVMKDVKPGCIILQHSAGGPGQDLSGTVKALPSIIEQIRAKGISLVTLPELLGQPKQK</sequence>
<dbReference type="GO" id="GO:0016020">
    <property type="term" value="C:membrane"/>
    <property type="evidence" value="ECO:0007669"/>
    <property type="project" value="TreeGrafter"/>
</dbReference>
<dbReference type="PROSITE" id="PS51677">
    <property type="entry name" value="NODB"/>
    <property type="match status" value="1"/>
</dbReference>
<dbReference type="Pfam" id="PF01522">
    <property type="entry name" value="Polysacc_deac_1"/>
    <property type="match status" value="1"/>
</dbReference>
<evidence type="ECO:0000259" key="4">
    <source>
        <dbReference type="PROSITE" id="PS51677"/>
    </source>
</evidence>
<dbReference type="SUPFAM" id="SSF88713">
    <property type="entry name" value="Glycoside hydrolase/deacetylase"/>
    <property type="match status" value="1"/>
</dbReference>
<dbReference type="Gene3D" id="3.20.20.370">
    <property type="entry name" value="Glycoside hydrolase/deacetylase"/>
    <property type="match status" value="1"/>
</dbReference>
<dbReference type="GO" id="GO:0005975">
    <property type="term" value="P:carbohydrate metabolic process"/>
    <property type="evidence" value="ECO:0007669"/>
    <property type="project" value="InterPro"/>
</dbReference>
<evidence type="ECO:0000256" key="3">
    <source>
        <dbReference type="SAM" id="MobiDB-lite"/>
    </source>
</evidence>
<feature type="region of interest" description="Disordered" evidence="3">
    <location>
        <begin position="72"/>
        <end position="112"/>
    </location>
</feature>
<feature type="domain" description="NodB homology" evidence="4">
    <location>
        <begin position="141"/>
        <end position="324"/>
    </location>
</feature>
<dbReference type="PANTHER" id="PTHR10587:SF133">
    <property type="entry name" value="CHITIN DEACETYLASE 1-RELATED"/>
    <property type="match status" value="1"/>
</dbReference>
<keyword evidence="6" id="KW-1185">Reference proteome</keyword>
<dbReference type="InterPro" id="IPR011330">
    <property type="entry name" value="Glyco_hydro/deAcase_b/a-brl"/>
</dbReference>